<proteinExistence type="predicted"/>
<evidence type="ECO:0000313" key="1">
    <source>
        <dbReference type="EMBL" id="JAD71732.1"/>
    </source>
</evidence>
<organism evidence="1">
    <name type="scientific">Arundo donax</name>
    <name type="common">Giant reed</name>
    <name type="synonym">Donax arundinaceus</name>
    <dbReference type="NCBI Taxonomy" id="35708"/>
    <lineage>
        <taxon>Eukaryota</taxon>
        <taxon>Viridiplantae</taxon>
        <taxon>Streptophyta</taxon>
        <taxon>Embryophyta</taxon>
        <taxon>Tracheophyta</taxon>
        <taxon>Spermatophyta</taxon>
        <taxon>Magnoliopsida</taxon>
        <taxon>Liliopsida</taxon>
        <taxon>Poales</taxon>
        <taxon>Poaceae</taxon>
        <taxon>PACMAD clade</taxon>
        <taxon>Arundinoideae</taxon>
        <taxon>Arundineae</taxon>
        <taxon>Arundo</taxon>
    </lineage>
</organism>
<reference evidence="1" key="2">
    <citation type="journal article" date="2015" name="Data Brief">
        <title>Shoot transcriptome of the giant reed, Arundo donax.</title>
        <authorList>
            <person name="Barrero R.A."/>
            <person name="Guerrero F.D."/>
            <person name="Moolhuijzen P."/>
            <person name="Goolsby J.A."/>
            <person name="Tidwell J."/>
            <person name="Bellgard S.E."/>
            <person name="Bellgard M.I."/>
        </authorList>
    </citation>
    <scope>NUCLEOTIDE SEQUENCE</scope>
    <source>
        <tissue evidence="1">Shoot tissue taken approximately 20 cm above the soil surface</tissue>
    </source>
</reference>
<name>A0A0A9CJN2_ARUDO</name>
<accession>A0A0A9CJN2</accession>
<dbReference type="EMBL" id="GBRH01226163">
    <property type="protein sequence ID" value="JAD71732.1"/>
    <property type="molecule type" value="Transcribed_RNA"/>
</dbReference>
<reference evidence="1" key="1">
    <citation type="submission" date="2014-09" db="EMBL/GenBank/DDBJ databases">
        <authorList>
            <person name="Magalhaes I.L.F."/>
            <person name="Oliveira U."/>
            <person name="Santos F.R."/>
            <person name="Vidigal T.H.D.A."/>
            <person name="Brescovit A.D."/>
            <person name="Santos A.J."/>
        </authorList>
    </citation>
    <scope>NUCLEOTIDE SEQUENCE</scope>
    <source>
        <tissue evidence="1">Shoot tissue taken approximately 20 cm above the soil surface</tissue>
    </source>
</reference>
<protein>
    <submittedName>
        <fullName evidence="1">Uncharacterized protein</fullName>
    </submittedName>
</protein>
<sequence>MGFGYCSLISPGGRS</sequence>